<evidence type="ECO:0000313" key="1">
    <source>
        <dbReference type="EMBL" id="ADQ06086.1"/>
    </source>
</evidence>
<gene>
    <name evidence="1" type="ordered locus">Calhy_0338</name>
</gene>
<sequence length="87" mass="10382">MEVGKIKFAEGEREKCTGVIHTSSRRTEEDSRRIEWIRRHWRIPENWNVEPVELVERCSYVPGSYIGYRIVNEQGQTVYYGVLRPVR</sequence>
<dbReference type="RefSeq" id="WP_013402295.1">
    <property type="nucleotide sequence ID" value="NC_014652.1"/>
</dbReference>
<dbReference type="AlphaFoldDB" id="E4QBI4"/>
<reference evidence="1 2" key="2">
    <citation type="journal article" date="2011" name="J. Bacteriol.">
        <title>Complete genome sequences for the anaerobic, extremely thermophilic plant biomass-degrading bacteria Caldicellulosiruptor hydrothermalis, Caldicellulosiruptor kristjanssonii, Caldicellulosiruptor kronotskyensis, Caldicellulosiruptor owensenis, and Caldicellulosiruptor lactoaceticus.</title>
        <authorList>
            <person name="Blumer-Schuette S.E."/>
            <person name="Ozdemir I."/>
            <person name="Mistry D."/>
            <person name="Lucas S."/>
            <person name="Lapidus A."/>
            <person name="Cheng J.F."/>
            <person name="Goodwin L.A."/>
            <person name="Pitluck S."/>
            <person name="Land M.L."/>
            <person name="Hauser L.J."/>
            <person name="Woyke T."/>
            <person name="Mikhailova N."/>
            <person name="Pati A."/>
            <person name="Kyrpides N.C."/>
            <person name="Ivanova N."/>
            <person name="Detter J.C."/>
            <person name="Walston-Davenport K."/>
            <person name="Han S."/>
            <person name="Adams M.W."/>
            <person name="Kelly R.M."/>
        </authorList>
    </citation>
    <scope>NUCLEOTIDE SEQUENCE [LARGE SCALE GENOMIC DNA]</scope>
    <source>
        <strain evidence="2">DSM 18901 / VKM B-2411 / 108</strain>
    </source>
</reference>
<dbReference type="HOGENOM" id="CLU_2477509_0_0_9"/>
<dbReference type="Proteomes" id="UP000006890">
    <property type="component" value="Chromosome"/>
</dbReference>
<keyword evidence="2" id="KW-1185">Reference proteome</keyword>
<accession>E4QBI4</accession>
<name>E4QBI4_CALH1</name>
<proteinExistence type="predicted"/>
<evidence type="ECO:0000313" key="2">
    <source>
        <dbReference type="Proteomes" id="UP000006890"/>
    </source>
</evidence>
<protein>
    <submittedName>
        <fullName evidence="1">Uncharacterized protein</fullName>
    </submittedName>
</protein>
<organism evidence="1 2">
    <name type="scientific">Caldicellulosiruptor hydrothermalis (strain DSM 18901 / VKM B-2411 / 108)</name>
    <dbReference type="NCBI Taxonomy" id="632292"/>
    <lineage>
        <taxon>Bacteria</taxon>
        <taxon>Bacillati</taxon>
        <taxon>Bacillota</taxon>
        <taxon>Bacillota incertae sedis</taxon>
        <taxon>Caldicellulosiruptorales</taxon>
        <taxon>Caldicellulosiruptoraceae</taxon>
        <taxon>Caldicellulosiruptor</taxon>
    </lineage>
</organism>
<dbReference type="KEGG" id="chd:Calhy_0338"/>
<dbReference type="STRING" id="632292.Calhy_0338"/>
<reference key="1">
    <citation type="submission" date="2010-09" db="EMBL/GenBank/DDBJ databases">
        <title>Complete sequence of Caldicellulosiruptor hydrothermalis 108.</title>
        <authorList>
            <consortium name="US DOE Joint Genome Institute"/>
            <person name="Lucas S."/>
            <person name="Copeland A."/>
            <person name="Lapidus A."/>
            <person name="Cheng J.-F."/>
            <person name="Bruce D."/>
            <person name="Goodwin L."/>
            <person name="Pitluck S."/>
            <person name="Davenport K."/>
            <person name="Detter J.C."/>
            <person name="Han C."/>
            <person name="Tapia R."/>
            <person name="Land M."/>
            <person name="Hauser L."/>
            <person name="Chang Y.-J."/>
            <person name="Jeffries C."/>
            <person name="Kyrpides N."/>
            <person name="Ivanova N."/>
            <person name="Mikhailova N."/>
            <person name="Blumer-Schuette S.E."/>
            <person name="Kelly R.M."/>
            <person name="Woyke T."/>
        </authorList>
    </citation>
    <scope>NUCLEOTIDE SEQUENCE</scope>
    <source>
        <strain>108</strain>
    </source>
</reference>
<dbReference type="EMBL" id="CP002219">
    <property type="protein sequence ID" value="ADQ06086.1"/>
    <property type="molecule type" value="Genomic_DNA"/>
</dbReference>